<dbReference type="Proteomes" id="UP000756710">
    <property type="component" value="Unassembled WGS sequence"/>
</dbReference>
<evidence type="ECO:0000256" key="2">
    <source>
        <dbReference type="ARBA" id="ARBA00007441"/>
    </source>
</evidence>
<dbReference type="GO" id="GO:0008483">
    <property type="term" value="F:transaminase activity"/>
    <property type="evidence" value="ECO:0007669"/>
    <property type="project" value="UniProtKB-KW"/>
</dbReference>
<feature type="domain" description="Aminotransferase class I/classII large" evidence="7">
    <location>
        <begin position="52"/>
        <end position="373"/>
    </location>
</feature>
<dbReference type="EMBL" id="LK022848">
    <property type="protein sequence ID" value="CDR05631.1"/>
    <property type="molecule type" value="Genomic_DNA"/>
</dbReference>
<evidence type="ECO:0000256" key="3">
    <source>
        <dbReference type="ARBA" id="ARBA00022576"/>
    </source>
</evidence>
<dbReference type="CDD" id="cd00609">
    <property type="entry name" value="AAT_like"/>
    <property type="match status" value="1"/>
</dbReference>
<evidence type="ECO:0000313" key="10">
    <source>
        <dbReference type="Proteomes" id="UP000756710"/>
    </source>
</evidence>
<keyword evidence="5" id="KW-0663">Pyridoxal phosphate</keyword>
<keyword evidence="4 8" id="KW-0808">Transferase</keyword>
<evidence type="ECO:0000259" key="7">
    <source>
        <dbReference type="Pfam" id="PF00155"/>
    </source>
</evidence>
<comment type="cofactor">
    <cofactor evidence="1">
        <name>pyridoxal 5'-phosphate</name>
        <dbReference type="ChEBI" id="CHEBI:597326"/>
    </cofactor>
</comment>
<gene>
    <name evidence="9" type="ORF">J2Z30_002111</name>
    <name evidence="8" type="ORF">SIRAN2574</name>
</gene>
<dbReference type="SUPFAM" id="SSF53383">
    <property type="entry name" value="PLP-dependent transferases"/>
    <property type="match status" value="1"/>
</dbReference>
<proteinExistence type="inferred from homology"/>
<accession>A0A060ZQK9</accession>
<reference evidence="9 10" key="2">
    <citation type="submission" date="2021-03" db="EMBL/GenBank/DDBJ databases">
        <title>Genomic Encyclopedia of Type Strains, Phase IV (KMG-IV): sequencing the most valuable type-strain genomes for metagenomic binning, comparative biology and taxonomic classification.</title>
        <authorList>
            <person name="Goeker M."/>
        </authorList>
    </citation>
    <scope>NUCLEOTIDE SEQUENCE [LARGE SCALE GENOMIC DNA]</scope>
    <source>
        <strain evidence="9 10">DSM 41954</strain>
    </source>
</reference>
<dbReference type="HOGENOM" id="CLU_017584_4_7_11"/>
<sequence length="421" mass="43850">MAGDPPDTGGGVDGMQRQWTAPAPADRDDGGLPVLPELLDSFVAAAGHTAPGPVGGSAGLRSAACGYWSRRGLWTDPEHVVVAPGAEPLLLALLASAPGGDVLLPRPCAAWYAPLVRLVDRRAHHAPVPAECGGLPDPFALLEIVHRIRAEGGVPRVLLLSAADDPTGTVAPPELLHEVCEAAVAEGLLIVSDETWRDTVHHPQGTVLLSPAEMSFENVIVLSDLAGAFTPAGWPAAIARFPATERGAELRGRVLSLLTAVRSGLPAPIAAAAAYALDEPEPVRDRMAAAVRAHGAVAVAAYRALTAVGALARPPQVGRHLYADLDELRGVLAARGITDSVELERELVRRIGPSVAGGHRFGDPPHTLRLRLATLPLLGAAEESRLRALQAPDPLELPHVATALGAFEAAFRDLIESSPVT</sequence>
<dbReference type="PANTHER" id="PTHR46383">
    <property type="entry name" value="ASPARTATE AMINOTRANSFERASE"/>
    <property type="match status" value="1"/>
</dbReference>
<dbReference type="InterPro" id="IPR050596">
    <property type="entry name" value="AspAT/PAT-like"/>
</dbReference>
<dbReference type="Pfam" id="PF00155">
    <property type="entry name" value="Aminotran_1_2"/>
    <property type="match status" value="1"/>
</dbReference>
<evidence type="ECO:0000256" key="6">
    <source>
        <dbReference type="SAM" id="MobiDB-lite"/>
    </source>
</evidence>
<evidence type="ECO:0000313" key="9">
    <source>
        <dbReference type="EMBL" id="MBP2061103.1"/>
    </source>
</evidence>
<feature type="region of interest" description="Disordered" evidence="6">
    <location>
        <begin position="1"/>
        <end position="31"/>
    </location>
</feature>
<protein>
    <submittedName>
        <fullName evidence="8">Aminotransferase class I and II</fullName>
    </submittedName>
    <submittedName>
        <fullName evidence="9">Aspartate/methionine/tyrosine aminotransferase</fullName>
    </submittedName>
</protein>
<dbReference type="EMBL" id="JAGGLR010000005">
    <property type="protein sequence ID" value="MBP2061103.1"/>
    <property type="molecule type" value="Genomic_DNA"/>
</dbReference>
<dbReference type="Gene3D" id="3.40.640.10">
    <property type="entry name" value="Type I PLP-dependent aspartate aminotransferase-like (Major domain)"/>
    <property type="match status" value="1"/>
</dbReference>
<comment type="similarity">
    <text evidence="2">Belongs to the class-I pyridoxal-phosphate-dependent aminotransferase family.</text>
</comment>
<name>A0A060ZQK9_9ACTN</name>
<dbReference type="InterPro" id="IPR015421">
    <property type="entry name" value="PyrdxlP-dep_Trfase_major"/>
</dbReference>
<dbReference type="GO" id="GO:0006520">
    <property type="term" value="P:amino acid metabolic process"/>
    <property type="evidence" value="ECO:0007669"/>
    <property type="project" value="InterPro"/>
</dbReference>
<dbReference type="InterPro" id="IPR015424">
    <property type="entry name" value="PyrdxlP-dep_Trfase"/>
</dbReference>
<evidence type="ECO:0000256" key="5">
    <source>
        <dbReference type="ARBA" id="ARBA00022898"/>
    </source>
</evidence>
<evidence type="ECO:0000313" key="8">
    <source>
        <dbReference type="EMBL" id="CDR05631.1"/>
    </source>
</evidence>
<dbReference type="InterPro" id="IPR004839">
    <property type="entry name" value="Aminotransferase_I/II_large"/>
</dbReference>
<organism evidence="8">
    <name type="scientific">Streptomyces iranensis</name>
    <dbReference type="NCBI Taxonomy" id="576784"/>
    <lineage>
        <taxon>Bacteria</taxon>
        <taxon>Bacillati</taxon>
        <taxon>Actinomycetota</taxon>
        <taxon>Actinomycetes</taxon>
        <taxon>Kitasatosporales</taxon>
        <taxon>Streptomycetaceae</taxon>
        <taxon>Streptomyces</taxon>
        <taxon>Streptomyces violaceusniger group</taxon>
    </lineage>
</organism>
<evidence type="ECO:0000256" key="1">
    <source>
        <dbReference type="ARBA" id="ARBA00001933"/>
    </source>
</evidence>
<dbReference type="PANTHER" id="PTHR46383:SF1">
    <property type="entry name" value="ASPARTATE AMINOTRANSFERASE"/>
    <property type="match status" value="1"/>
</dbReference>
<evidence type="ECO:0000256" key="4">
    <source>
        <dbReference type="ARBA" id="ARBA00022679"/>
    </source>
</evidence>
<dbReference type="AlphaFoldDB" id="A0A060ZQK9"/>
<reference evidence="8" key="1">
    <citation type="submission" date="2014-05" db="EMBL/GenBank/DDBJ databases">
        <authorList>
            <person name="Horn Fabian"/>
        </authorList>
    </citation>
    <scope>NUCLEOTIDE SEQUENCE</scope>
</reference>
<keyword evidence="10" id="KW-1185">Reference proteome</keyword>
<dbReference type="InterPro" id="IPR015422">
    <property type="entry name" value="PyrdxlP-dep_Trfase_small"/>
</dbReference>
<dbReference type="Gene3D" id="3.90.1150.10">
    <property type="entry name" value="Aspartate Aminotransferase, domain 1"/>
    <property type="match status" value="1"/>
</dbReference>
<keyword evidence="3 8" id="KW-0032">Aminotransferase</keyword>
<dbReference type="GO" id="GO:0030170">
    <property type="term" value="F:pyridoxal phosphate binding"/>
    <property type="evidence" value="ECO:0007669"/>
    <property type="project" value="InterPro"/>
</dbReference>